<reference evidence="2" key="1">
    <citation type="journal article" date="2019" name="Int. J. Syst. Evol. Microbiol.">
        <title>The Global Catalogue of Microorganisms (GCM) 10K type strain sequencing project: providing services to taxonomists for standard genome sequencing and annotation.</title>
        <authorList>
            <consortium name="The Broad Institute Genomics Platform"/>
            <consortium name="The Broad Institute Genome Sequencing Center for Infectious Disease"/>
            <person name="Wu L."/>
            <person name="Ma J."/>
        </authorList>
    </citation>
    <scope>NUCLEOTIDE SEQUENCE [LARGE SCALE GENOMIC DNA]</scope>
    <source>
        <strain evidence="2">CCUG 62952</strain>
    </source>
</reference>
<sequence length="196" mass="20903">MSRLTKFEIAKAYFEDAAEKQQLDAITNANIAAGKIQLKEHAIVVAAQVASPGGTVSLFQANQNELVGNSSINNQKLPSGQNHLSFSLEVLYGVGLIAADAGNVDYSSALPADLKNADLLVLEAETEKLRIPIEVINGAKNSDSYFTEIHQVLLRAEKKIDFKIEFPAAGADFAPGAGNAGFVKVISRGMVTNDRS</sequence>
<organism evidence="1 2">
    <name type="scientific">Sungkyunkwania multivorans</name>
    <dbReference type="NCBI Taxonomy" id="1173618"/>
    <lineage>
        <taxon>Bacteria</taxon>
        <taxon>Pseudomonadati</taxon>
        <taxon>Bacteroidota</taxon>
        <taxon>Flavobacteriia</taxon>
        <taxon>Flavobacteriales</taxon>
        <taxon>Flavobacteriaceae</taxon>
        <taxon>Sungkyunkwania</taxon>
    </lineage>
</organism>
<name>A0ABW3CXI4_9FLAO</name>
<protein>
    <submittedName>
        <fullName evidence="1">Uncharacterized protein</fullName>
    </submittedName>
</protein>
<dbReference type="Proteomes" id="UP001596978">
    <property type="component" value="Unassembled WGS sequence"/>
</dbReference>
<evidence type="ECO:0000313" key="1">
    <source>
        <dbReference type="EMBL" id="MFD0862499.1"/>
    </source>
</evidence>
<gene>
    <name evidence="1" type="ORF">ACFQ1M_09795</name>
</gene>
<dbReference type="RefSeq" id="WP_386407609.1">
    <property type="nucleotide sequence ID" value="NZ_JBHTJH010000008.1"/>
</dbReference>
<accession>A0ABW3CXI4</accession>
<keyword evidence="2" id="KW-1185">Reference proteome</keyword>
<dbReference type="EMBL" id="JBHTJH010000008">
    <property type="protein sequence ID" value="MFD0862499.1"/>
    <property type="molecule type" value="Genomic_DNA"/>
</dbReference>
<evidence type="ECO:0000313" key="2">
    <source>
        <dbReference type="Proteomes" id="UP001596978"/>
    </source>
</evidence>
<comment type="caution">
    <text evidence="1">The sequence shown here is derived from an EMBL/GenBank/DDBJ whole genome shotgun (WGS) entry which is preliminary data.</text>
</comment>
<proteinExistence type="predicted"/>